<name>A0A4C1SME6_EUMVA</name>
<reference evidence="1 2" key="1">
    <citation type="journal article" date="2019" name="Commun. Biol.">
        <title>The bagworm genome reveals a unique fibroin gene that provides high tensile strength.</title>
        <authorList>
            <person name="Kono N."/>
            <person name="Nakamura H."/>
            <person name="Ohtoshi R."/>
            <person name="Tomita M."/>
            <person name="Numata K."/>
            <person name="Arakawa K."/>
        </authorList>
    </citation>
    <scope>NUCLEOTIDE SEQUENCE [LARGE SCALE GENOMIC DNA]</scope>
</reference>
<evidence type="ECO:0000313" key="2">
    <source>
        <dbReference type="Proteomes" id="UP000299102"/>
    </source>
</evidence>
<proteinExistence type="predicted"/>
<dbReference type="Proteomes" id="UP000299102">
    <property type="component" value="Unassembled WGS sequence"/>
</dbReference>
<organism evidence="1 2">
    <name type="scientific">Eumeta variegata</name>
    <name type="common">Bagworm moth</name>
    <name type="synonym">Eumeta japonica</name>
    <dbReference type="NCBI Taxonomy" id="151549"/>
    <lineage>
        <taxon>Eukaryota</taxon>
        <taxon>Metazoa</taxon>
        <taxon>Ecdysozoa</taxon>
        <taxon>Arthropoda</taxon>
        <taxon>Hexapoda</taxon>
        <taxon>Insecta</taxon>
        <taxon>Pterygota</taxon>
        <taxon>Neoptera</taxon>
        <taxon>Endopterygota</taxon>
        <taxon>Lepidoptera</taxon>
        <taxon>Glossata</taxon>
        <taxon>Ditrysia</taxon>
        <taxon>Tineoidea</taxon>
        <taxon>Psychidae</taxon>
        <taxon>Oiketicinae</taxon>
        <taxon>Eumeta</taxon>
    </lineage>
</organism>
<evidence type="ECO:0000313" key="1">
    <source>
        <dbReference type="EMBL" id="GBP03144.1"/>
    </source>
</evidence>
<comment type="caution">
    <text evidence="1">The sequence shown here is derived from an EMBL/GenBank/DDBJ whole genome shotgun (WGS) entry which is preliminary data.</text>
</comment>
<dbReference type="AlphaFoldDB" id="A0A4C1SME6"/>
<dbReference type="EMBL" id="BGZK01000009">
    <property type="protein sequence ID" value="GBP03144.1"/>
    <property type="molecule type" value="Genomic_DNA"/>
</dbReference>
<gene>
    <name evidence="1" type="ORF">EVAR_2603_1</name>
</gene>
<keyword evidence="2" id="KW-1185">Reference proteome</keyword>
<protein>
    <submittedName>
        <fullName evidence="1">Uncharacterized protein</fullName>
    </submittedName>
</protein>
<accession>A0A4C1SME6</accession>
<sequence>MCSSVQSFYSARMSADAHVDGFSAMQDIIIRNDGGSNLTTVSGFKGYSSASCPLSGGGARGRGTNNANDGTNKMHLADPVCRICSIETRK</sequence>